<keyword evidence="5 12" id="KW-0819">tRNA processing</keyword>
<feature type="binding site" evidence="13">
    <location>
        <begin position="397"/>
        <end position="400"/>
    </location>
    <ligand>
        <name>substrate</name>
    </ligand>
</feature>
<evidence type="ECO:0000256" key="9">
    <source>
        <dbReference type="ARBA" id="ARBA00022801"/>
    </source>
</evidence>
<evidence type="ECO:0000256" key="4">
    <source>
        <dbReference type="ARBA" id="ARBA00022679"/>
    </source>
</evidence>
<dbReference type="HAMAP" id="MF_01405">
    <property type="entry name" value="Non_canon_purine_NTPase"/>
    <property type="match status" value="1"/>
</dbReference>
<evidence type="ECO:0000313" key="17">
    <source>
        <dbReference type="EMBL" id="MBM6913161.1"/>
    </source>
</evidence>
<evidence type="ECO:0000256" key="3">
    <source>
        <dbReference type="ARBA" id="ARBA00022555"/>
    </source>
</evidence>
<dbReference type="SUPFAM" id="SSF54211">
    <property type="entry name" value="Ribosomal protein S5 domain 2-like"/>
    <property type="match status" value="1"/>
</dbReference>
<name>A0ABS2GG53_9FIRM</name>
<feature type="binding site" evidence="13">
    <location>
        <begin position="425"/>
        <end position="426"/>
    </location>
    <ligand>
        <name>substrate</name>
    </ligand>
</feature>
<accession>A0ABS2GG53</accession>
<dbReference type="Pfam" id="PF03725">
    <property type="entry name" value="RNase_PH_C"/>
    <property type="match status" value="1"/>
</dbReference>
<reference evidence="17 18" key="1">
    <citation type="journal article" date="2021" name="Sci. Rep.">
        <title>The distribution of antibiotic resistance genes in chicken gut microbiota commensals.</title>
        <authorList>
            <person name="Juricova H."/>
            <person name="Matiasovicova J."/>
            <person name="Kubasova T."/>
            <person name="Cejkova D."/>
            <person name="Rychlik I."/>
        </authorList>
    </citation>
    <scope>NUCLEOTIDE SEQUENCE [LARGE SCALE GENOMIC DNA]</scope>
    <source>
        <strain evidence="17 18">An537</strain>
    </source>
</reference>
<evidence type="ECO:0000256" key="12">
    <source>
        <dbReference type="HAMAP-Rule" id="MF_00564"/>
    </source>
</evidence>
<dbReference type="NCBIfam" id="TIGR01966">
    <property type="entry name" value="RNasePH"/>
    <property type="match status" value="1"/>
</dbReference>
<dbReference type="InterPro" id="IPR020922">
    <property type="entry name" value="dITP/XTP_pyrophosphatase"/>
</dbReference>
<dbReference type="Gene3D" id="3.30.230.70">
    <property type="entry name" value="GHMP Kinase, N-terminal domain"/>
    <property type="match status" value="1"/>
</dbReference>
<dbReference type="InterPro" id="IPR015847">
    <property type="entry name" value="ExoRNase_PH_dom2"/>
</dbReference>
<dbReference type="CDD" id="cd11362">
    <property type="entry name" value="RNase_PH_bact"/>
    <property type="match status" value="1"/>
</dbReference>
<comment type="function">
    <text evidence="12">Phosphorolytic 3'-5' exoribonuclease that plays an important role in tRNA 3'-end maturation. Removes nucleotide residues following the 3'-CCA terminus of tRNAs; can also add nucleotides to the ends of RNA molecules by using nucleoside diphosphates as substrates, but this may not be physiologically important. Probably plays a role in initiation of 16S rRNA degradation (leading to ribosome degradation) during starvation.</text>
</comment>
<dbReference type="InterPro" id="IPR020568">
    <property type="entry name" value="Ribosomal_Su5_D2-typ_SF"/>
</dbReference>
<evidence type="ECO:0000259" key="15">
    <source>
        <dbReference type="Pfam" id="PF01138"/>
    </source>
</evidence>
<dbReference type="InterPro" id="IPR002637">
    <property type="entry name" value="RdgB/HAM1"/>
</dbReference>
<dbReference type="InterPro" id="IPR001247">
    <property type="entry name" value="ExoRNase_PH_dom1"/>
</dbReference>
<comment type="catalytic activity">
    <reaction evidence="13">
        <text>dITP + H2O = dIMP + diphosphate + H(+)</text>
        <dbReference type="Rhea" id="RHEA:28342"/>
        <dbReference type="ChEBI" id="CHEBI:15377"/>
        <dbReference type="ChEBI" id="CHEBI:15378"/>
        <dbReference type="ChEBI" id="CHEBI:33019"/>
        <dbReference type="ChEBI" id="CHEBI:61194"/>
        <dbReference type="ChEBI" id="CHEBI:61382"/>
        <dbReference type="EC" id="3.6.1.66"/>
    </reaction>
</comment>
<feature type="binding site" evidence="13">
    <location>
        <position position="420"/>
    </location>
    <ligand>
        <name>substrate</name>
    </ligand>
</feature>
<proteinExistence type="inferred from homology"/>
<keyword evidence="9 13" id="KW-0378">Hydrolase</keyword>
<dbReference type="InterPro" id="IPR036345">
    <property type="entry name" value="ExoRNase_PH_dom2_sf"/>
</dbReference>
<comment type="subunit">
    <text evidence="12">Homohexameric ring arranged as a trimer of dimers.</text>
</comment>
<feature type="binding site" evidence="13">
    <location>
        <position position="285"/>
    </location>
    <ligand>
        <name>Mg(2+)</name>
        <dbReference type="ChEBI" id="CHEBI:18420"/>
    </ligand>
</feature>
<evidence type="ECO:0000256" key="10">
    <source>
        <dbReference type="ARBA" id="ARBA00022842"/>
    </source>
</evidence>
<dbReference type="EC" id="2.7.7.56" evidence="12"/>
<gene>
    <name evidence="12 17" type="primary">rph</name>
    <name evidence="17" type="ORF">H6A01_07495</name>
</gene>
<dbReference type="InterPro" id="IPR018336">
    <property type="entry name" value="RNase_PH_CS"/>
</dbReference>
<dbReference type="InterPro" id="IPR029001">
    <property type="entry name" value="ITPase-like_fam"/>
</dbReference>
<keyword evidence="13" id="KW-0546">Nucleotide metabolism</keyword>
<feature type="binding site" evidence="13">
    <location>
        <position position="315"/>
    </location>
    <ligand>
        <name>substrate</name>
    </ligand>
</feature>
<comment type="subunit">
    <text evidence="13">Homodimer.</text>
</comment>
<dbReference type="Pfam" id="PF01725">
    <property type="entry name" value="Ham1p_like"/>
    <property type="match status" value="1"/>
</dbReference>
<keyword evidence="8 13" id="KW-0547">Nucleotide-binding</keyword>
<comment type="caution">
    <text evidence="17">The sequence shown here is derived from an EMBL/GenBank/DDBJ whole genome shotgun (WGS) entry which is preliminary data.</text>
</comment>
<dbReference type="SUPFAM" id="SSF52972">
    <property type="entry name" value="ITPase-like"/>
    <property type="match status" value="1"/>
</dbReference>
<keyword evidence="18" id="KW-1185">Reference proteome</keyword>
<dbReference type="EMBL" id="JACJLA010000013">
    <property type="protein sequence ID" value="MBM6913161.1"/>
    <property type="molecule type" value="Genomic_DNA"/>
</dbReference>
<comment type="function">
    <text evidence="13">Pyrophosphatase that catalyzes the hydrolysis of nucleoside triphosphates to their monophosphate derivatives, with a high preference for the non-canonical purine nucleotides XTP (xanthosine triphosphate), dITP (deoxyinosine triphosphate) and ITP. Seems to function as a house-cleaning enzyme that removes non-canonical purine nucleotides from the nucleotide pool, thus preventing their incorporation into DNA/RNA and avoiding chromosomal lesions.</text>
</comment>
<feature type="active site" description="Proton acceptor" evidence="13">
    <location>
        <position position="314"/>
    </location>
</feature>
<dbReference type="PROSITE" id="PS01277">
    <property type="entry name" value="RIBONUCLEASE_PH"/>
    <property type="match status" value="1"/>
</dbReference>
<evidence type="ECO:0000256" key="5">
    <source>
        <dbReference type="ARBA" id="ARBA00022694"/>
    </source>
</evidence>
<dbReference type="SUPFAM" id="SSF55666">
    <property type="entry name" value="Ribonuclease PH domain 2-like"/>
    <property type="match status" value="1"/>
</dbReference>
<protein>
    <recommendedName>
        <fullName evidence="12 13">Multifunctional fusion protein</fullName>
    </recommendedName>
    <domain>
        <recommendedName>
            <fullName evidence="13">dITP/XTP pyrophosphatase</fullName>
            <ecNumber evidence="13">3.6.1.66</ecNumber>
        </recommendedName>
        <alternativeName>
            <fullName evidence="13">Non-canonical purine NTP pyrophosphatase</fullName>
        </alternativeName>
        <alternativeName>
            <fullName evidence="13">Non-standard purine NTP pyrophosphatase</fullName>
        </alternativeName>
        <alternativeName>
            <fullName evidence="13">Nucleoside-triphosphate diphosphatase</fullName>
        </alternativeName>
        <alternativeName>
            <fullName evidence="13">Nucleoside-triphosphate pyrophosphatase</fullName>
            <shortName evidence="13">NTPase</shortName>
        </alternativeName>
    </domain>
    <domain>
        <recommendedName>
            <fullName evidence="12">Ribonuclease PH</fullName>
            <shortName evidence="12">RNase PH</shortName>
            <ecNumber evidence="12">2.7.7.56</ecNumber>
        </recommendedName>
        <alternativeName>
            <fullName evidence="12">tRNA nucleotidyltransferase</fullName>
        </alternativeName>
    </domain>
</protein>
<organism evidence="17 18">
    <name type="scientific">Veillonella magna</name>
    <dbReference type="NCBI Taxonomy" id="464322"/>
    <lineage>
        <taxon>Bacteria</taxon>
        <taxon>Bacillati</taxon>
        <taxon>Bacillota</taxon>
        <taxon>Negativicutes</taxon>
        <taxon>Veillonellales</taxon>
        <taxon>Veillonellaceae</taxon>
        <taxon>Veillonella</taxon>
    </lineage>
</organism>
<dbReference type="InterPro" id="IPR002381">
    <property type="entry name" value="RNase_PH_bac-type"/>
</dbReference>
<comment type="catalytic activity">
    <reaction evidence="13">
        <text>XTP + H2O = XMP + diphosphate + H(+)</text>
        <dbReference type="Rhea" id="RHEA:28610"/>
        <dbReference type="ChEBI" id="CHEBI:15377"/>
        <dbReference type="ChEBI" id="CHEBI:15378"/>
        <dbReference type="ChEBI" id="CHEBI:33019"/>
        <dbReference type="ChEBI" id="CHEBI:57464"/>
        <dbReference type="ChEBI" id="CHEBI:61314"/>
        <dbReference type="EC" id="3.6.1.66"/>
    </reaction>
</comment>
<sequence>MRVDGRAQADMRPVKITRHYTMHAEGSVLVEFGNTKVLCTASVENKVPRFLKGEGKGWITAEYSLLPRATATRTNREATKGRQTGRTVEIQRLIGRALRAVVDMEAIGERTITLDCDVLQADGGTRTAAITGAFVALVDAVDSIYGGVGKFPVEDFCAAVSVGIGEQGPITDLCYAEDSEAVVDMNVVRTGRGNLIEVQGTGEHGTFTRSELDTLMDMAEQATEVLFKAQKGALGITADKIGAVCNKVVLATHNQGKIREFKAALSELGLEAVSIGELCQVNEPEETGKTFMENALLKARYYMEFCRLPCLADDSGLAVEPLHGAPGVYSARYAGENATDEENNEKLLRELADVPFEKSKAKYICALALVYPDGRYMTAKGACEGLIQKEANGEGGFGYDPYFYVPELGTTMADISLEEKNKRSHRALALRLLVDKLRAEDATHE</sequence>
<dbReference type="PANTHER" id="PTHR11953">
    <property type="entry name" value="EXOSOME COMPLEX COMPONENT"/>
    <property type="match status" value="1"/>
</dbReference>
<feature type="binding site" evidence="13">
    <location>
        <position position="314"/>
    </location>
    <ligand>
        <name>Mg(2+)</name>
        <dbReference type="ChEBI" id="CHEBI:18420"/>
    </ligand>
</feature>
<evidence type="ECO:0000256" key="1">
    <source>
        <dbReference type="ARBA" id="ARBA00006678"/>
    </source>
</evidence>
<keyword evidence="4 12" id="KW-0808">Transferase</keyword>
<dbReference type="PANTHER" id="PTHR11953:SF0">
    <property type="entry name" value="EXOSOME COMPLEX COMPONENT RRP41"/>
    <property type="match status" value="1"/>
</dbReference>
<keyword evidence="2 12" id="KW-0698">rRNA processing</keyword>
<dbReference type="NCBIfam" id="TIGR00042">
    <property type="entry name" value="RdgB/HAM1 family non-canonical purine NTP pyrophosphatase"/>
    <property type="match status" value="1"/>
</dbReference>
<feature type="binding site" evidence="12">
    <location>
        <position position="86"/>
    </location>
    <ligand>
        <name>phosphate</name>
        <dbReference type="ChEBI" id="CHEBI:43474"/>
        <note>substrate</note>
    </ligand>
</feature>
<comment type="similarity">
    <text evidence="1 12">Belongs to the RNase PH family.</text>
</comment>
<keyword evidence="3 12" id="KW-0820">tRNA-binding</keyword>
<comment type="catalytic activity">
    <reaction evidence="13">
        <text>ITP + H2O = IMP + diphosphate + H(+)</text>
        <dbReference type="Rhea" id="RHEA:29399"/>
        <dbReference type="ChEBI" id="CHEBI:15377"/>
        <dbReference type="ChEBI" id="CHEBI:15378"/>
        <dbReference type="ChEBI" id="CHEBI:33019"/>
        <dbReference type="ChEBI" id="CHEBI:58053"/>
        <dbReference type="ChEBI" id="CHEBI:61402"/>
        <dbReference type="EC" id="3.6.1.66"/>
    </reaction>
</comment>
<evidence type="ECO:0000256" key="14">
    <source>
        <dbReference type="RuleBase" id="RU003781"/>
    </source>
</evidence>
<evidence type="ECO:0000256" key="11">
    <source>
        <dbReference type="ARBA" id="ARBA00022884"/>
    </source>
</evidence>
<comment type="catalytic activity">
    <reaction evidence="12">
        <text>tRNA(n+1) + phosphate = tRNA(n) + a ribonucleoside 5'-diphosphate</text>
        <dbReference type="Rhea" id="RHEA:10628"/>
        <dbReference type="Rhea" id="RHEA-COMP:17343"/>
        <dbReference type="Rhea" id="RHEA-COMP:17344"/>
        <dbReference type="ChEBI" id="CHEBI:43474"/>
        <dbReference type="ChEBI" id="CHEBI:57930"/>
        <dbReference type="ChEBI" id="CHEBI:173114"/>
        <dbReference type="EC" id="2.7.7.56"/>
    </reaction>
</comment>
<feature type="binding site" evidence="13">
    <location>
        <begin position="252"/>
        <end position="257"/>
    </location>
    <ligand>
        <name>substrate</name>
    </ligand>
</feature>
<dbReference type="Gene3D" id="3.90.950.10">
    <property type="match status" value="1"/>
</dbReference>
<feature type="binding site" evidence="12">
    <location>
        <begin position="124"/>
        <end position="126"/>
    </location>
    <ligand>
        <name>phosphate</name>
        <dbReference type="ChEBI" id="CHEBI:43474"/>
        <note>substrate</note>
    </ligand>
</feature>
<comment type="cofactor">
    <cofactor evidence="13">
        <name>Mg(2+)</name>
        <dbReference type="ChEBI" id="CHEBI:18420"/>
    </cofactor>
    <text evidence="13">Binds 1 Mg(2+) ion per subunit.</text>
</comment>
<dbReference type="EC" id="3.6.1.66" evidence="13"/>
<evidence type="ECO:0000256" key="7">
    <source>
        <dbReference type="ARBA" id="ARBA00022723"/>
    </source>
</evidence>
<dbReference type="HAMAP" id="MF_00564">
    <property type="entry name" value="RNase_PH"/>
    <property type="match status" value="1"/>
</dbReference>
<evidence type="ECO:0000256" key="2">
    <source>
        <dbReference type="ARBA" id="ARBA00022552"/>
    </source>
</evidence>
<keyword evidence="10 13" id="KW-0460">Magnesium</keyword>
<evidence type="ECO:0000256" key="6">
    <source>
        <dbReference type="ARBA" id="ARBA00022695"/>
    </source>
</evidence>
<keyword evidence="7 13" id="KW-0479">Metal-binding</keyword>
<feature type="domain" description="Exoribonuclease phosphorolytic" evidence="15">
    <location>
        <begin position="11"/>
        <end position="140"/>
    </location>
</feature>
<dbReference type="InterPro" id="IPR050080">
    <property type="entry name" value="RNase_PH"/>
</dbReference>
<evidence type="ECO:0000256" key="13">
    <source>
        <dbReference type="HAMAP-Rule" id="MF_01405"/>
    </source>
</evidence>
<evidence type="ECO:0000259" key="16">
    <source>
        <dbReference type="Pfam" id="PF03725"/>
    </source>
</evidence>
<dbReference type="CDD" id="cd00515">
    <property type="entry name" value="HAM1"/>
    <property type="match status" value="1"/>
</dbReference>
<comment type="similarity">
    <text evidence="13 14">Belongs to the HAM1 NTPase family.</text>
</comment>
<dbReference type="Proteomes" id="UP000707138">
    <property type="component" value="Unassembled WGS sequence"/>
</dbReference>
<keyword evidence="6 12" id="KW-0548">Nucleotidyltransferase</keyword>
<evidence type="ECO:0000313" key="18">
    <source>
        <dbReference type="Proteomes" id="UP000707138"/>
    </source>
</evidence>
<feature type="domain" description="Exoribonuclease phosphorolytic" evidence="16">
    <location>
        <begin position="156"/>
        <end position="221"/>
    </location>
</feature>
<dbReference type="GO" id="GO:0009022">
    <property type="term" value="F:tRNA nucleotidyltransferase activity"/>
    <property type="evidence" value="ECO:0007669"/>
    <property type="project" value="UniProtKB-EC"/>
</dbReference>
<dbReference type="Pfam" id="PF01138">
    <property type="entry name" value="RNase_PH"/>
    <property type="match status" value="1"/>
</dbReference>
<keyword evidence="11" id="KW-0694">RNA-binding</keyword>
<evidence type="ECO:0000256" key="8">
    <source>
        <dbReference type="ARBA" id="ARBA00022741"/>
    </source>
</evidence>
<dbReference type="InterPro" id="IPR027408">
    <property type="entry name" value="PNPase/RNase_PH_dom_sf"/>
</dbReference>
<dbReference type="NCBIfam" id="NF011397">
    <property type="entry name" value="PRK14822.1"/>
    <property type="match status" value="1"/>
</dbReference>